<dbReference type="EMBL" id="AP019860">
    <property type="protein sequence ID" value="BBM87960.1"/>
    <property type="molecule type" value="Genomic_DNA"/>
</dbReference>
<dbReference type="KEGG" id="uam:UABAM_06376"/>
<gene>
    <name evidence="1" type="ORF">UABAM_06376</name>
</gene>
<accession>A0A5S9IVQ8</accession>
<evidence type="ECO:0000313" key="1">
    <source>
        <dbReference type="EMBL" id="BBM87960.1"/>
    </source>
</evidence>
<sequence length="176" mass="20490">MITLSNIWFFMKKCIVFILLISILLCPGCSLLELPGMILQQVVPMVIQYAPYALMFIEETNERTIAQNDLEKFYRDLHNNIQKSDDNLNELSFNLRESLARKNIKIQSIYVVNIKDVSEKQLTHFFTKLSTQGKIHYQFVKANTAEYKNKIAELRLQNNVTVHTTQIAATNLIKEY</sequence>
<protein>
    <submittedName>
        <fullName evidence="1">Uncharacterized protein</fullName>
    </submittedName>
</protein>
<reference evidence="1 2" key="1">
    <citation type="submission" date="2019-08" db="EMBL/GenBank/DDBJ databases">
        <title>Complete genome sequence of Candidatus Uab amorphum.</title>
        <authorList>
            <person name="Shiratori T."/>
            <person name="Suzuki S."/>
            <person name="Kakizawa Y."/>
            <person name="Ishida K."/>
        </authorList>
    </citation>
    <scope>NUCLEOTIDE SEQUENCE [LARGE SCALE GENOMIC DNA]</scope>
    <source>
        <strain evidence="1 2">SRT547</strain>
    </source>
</reference>
<keyword evidence="2" id="KW-1185">Reference proteome</keyword>
<organism evidence="1 2">
    <name type="scientific">Uabimicrobium amorphum</name>
    <dbReference type="NCBI Taxonomy" id="2596890"/>
    <lineage>
        <taxon>Bacteria</taxon>
        <taxon>Pseudomonadati</taxon>
        <taxon>Planctomycetota</taxon>
        <taxon>Candidatus Uabimicrobiia</taxon>
        <taxon>Candidatus Uabimicrobiales</taxon>
        <taxon>Candidatus Uabimicrobiaceae</taxon>
        <taxon>Candidatus Uabimicrobium</taxon>
    </lineage>
</organism>
<dbReference type="Proteomes" id="UP000326354">
    <property type="component" value="Chromosome"/>
</dbReference>
<name>A0A5S9IVQ8_UABAM</name>
<dbReference type="AlphaFoldDB" id="A0A5S9IVQ8"/>
<proteinExistence type="predicted"/>
<evidence type="ECO:0000313" key="2">
    <source>
        <dbReference type="Proteomes" id="UP000326354"/>
    </source>
</evidence>